<accession>A0A915NRE2</accession>
<feature type="compositionally biased region" description="Basic residues" evidence="1">
    <location>
        <begin position="428"/>
        <end position="444"/>
    </location>
</feature>
<evidence type="ECO:0000313" key="4">
    <source>
        <dbReference type="Proteomes" id="UP000887560"/>
    </source>
</evidence>
<dbReference type="AlphaFoldDB" id="A0A915NRE2"/>
<reference evidence="5" key="1">
    <citation type="submission" date="2022-11" db="UniProtKB">
        <authorList>
            <consortium name="WormBaseParasite"/>
        </authorList>
    </citation>
    <scope>IDENTIFICATION</scope>
</reference>
<name>A0A915NRE2_9BILA</name>
<feature type="region of interest" description="Disordered" evidence="1">
    <location>
        <begin position="332"/>
        <end position="451"/>
    </location>
</feature>
<protein>
    <recommendedName>
        <fullName evidence="3">Domain of unknown function DB domain-containing protein</fullName>
    </recommendedName>
</protein>
<keyword evidence="2" id="KW-1133">Transmembrane helix</keyword>
<sequence length="451" mass="49448">MLAAQIKSKINSKNNEYSTIEIDRSPTPLIIPAQEQKNVSLLIEGQRLEEITISTENNPTSLSDPLLDQNSQFNNYSTNSCGKRLNTINRLNSNRMFAIGLLATILAILLICAIRPIAAPASPLTTEELRFLCPEERDFCHEHSKQGFCYGKSIKAKLLAKQCKCSCANAHHRRIQNCCRTVGDHDMRFCLPLCGYNTTANDLGSGLGLKCITQLTIWTYCAADANDNTECCKRKGVPSECASFCRGDVPTCDMSSIFSYQPEPNNRGYVAPPVTPEQATPAGGSPQHFGGNNFGYSLGETTNPQFSYPNFGTQAESPPYYTDSEWFPSSGGTSFAPSAVNSPTHPNMPTSLHHQNLPGDFHGYYSQQLEDESNDGDASYVSNIDNESEGTDTGAHHSVNMMPGPSSTSVHRKGKKHSPNAQGTPKTRSPKKNKNSEKVRRHRHLDQPGGH</sequence>
<feature type="region of interest" description="Disordered" evidence="1">
    <location>
        <begin position="270"/>
        <end position="293"/>
    </location>
</feature>
<evidence type="ECO:0000256" key="1">
    <source>
        <dbReference type="SAM" id="MobiDB-lite"/>
    </source>
</evidence>
<dbReference type="InterPro" id="IPR002602">
    <property type="entry name" value="DB"/>
</dbReference>
<dbReference type="Pfam" id="PF01682">
    <property type="entry name" value="DB"/>
    <property type="match status" value="1"/>
</dbReference>
<keyword evidence="2" id="KW-0472">Membrane</keyword>
<dbReference type="Proteomes" id="UP000887560">
    <property type="component" value="Unplaced"/>
</dbReference>
<evidence type="ECO:0000313" key="5">
    <source>
        <dbReference type="WBParaSite" id="scf7180000421168.g6421"/>
    </source>
</evidence>
<keyword evidence="4" id="KW-1185">Reference proteome</keyword>
<evidence type="ECO:0000256" key="2">
    <source>
        <dbReference type="SAM" id="Phobius"/>
    </source>
</evidence>
<proteinExistence type="predicted"/>
<organism evidence="4 5">
    <name type="scientific">Meloidogyne floridensis</name>
    <dbReference type="NCBI Taxonomy" id="298350"/>
    <lineage>
        <taxon>Eukaryota</taxon>
        <taxon>Metazoa</taxon>
        <taxon>Ecdysozoa</taxon>
        <taxon>Nematoda</taxon>
        <taxon>Chromadorea</taxon>
        <taxon>Rhabditida</taxon>
        <taxon>Tylenchina</taxon>
        <taxon>Tylenchomorpha</taxon>
        <taxon>Tylenchoidea</taxon>
        <taxon>Meloidogynidae</taxon>
        <taxon>Meloidogyninae</taxon>
        <taxon>Meloidogyne</taxon>
    </lineage>
</organism>
<evidence type="ECO:0000259" key="3">
    <source>
        <dbReference type="Pfam" id="PF01682"/>
    </source>
</evidence>
<dbReference type="WBParaSite" id="scf7180000421168.g6421">
    <property type="protein sequence ID" value="scf7180000421168.g6421"/>
    <property type="gene ID" value="scf7180000421168.g6421"/>
</dbReference>
<feature type="transmembrane region" description="Helical" evidence="2">
    <location>
        <begin position="96"/>
        <end position="118"/>
    </location>
</feature>
<keyword evidence="2" id="KW-0812">Transmembrane</keyword>
<feature type="compositionally biased region" description="Polar residues" evidence="1">
    <location>
        <begin position="332"/>
        <end position="354"/>
    </location>
</feature>
<feature type="domain" description="Domain of unknown function DB" evidence="3">
    <location>
        <begin position="178"/>
        <end position="250"/>
    </location>
</feature>